<evidence type="ECO:0000256" key="1">
    <source>
        <dbReference type="PROSITE-ProRule" id="PRU00047"/>
    </source>
</evidence>
<dbReference type="GO" id="GO:0003676">
    <property type="term" value="F:nucleic acid binding"/>
    <property type="evidence" value="ECO:0007669"/>
    <property type="project" value="InterPro"/>
</dbReference>
<feature type="compositionally biased region" description="Low complexity" evidence="2">
    <location>
        <begin position="248"/>
        <end position="259"/>
    </location>
</feature>
<feature type="compositionally biased region" description="Basic and acidic residues" evidence="2">
    <location>
        <begin position="337"/>
        <end position="350"/>
    </location>
</feature>
<name>A0A8D8AXH8_CULPI</name>
<dbReference type="InterPro" id="IPR036875">
    <property type="entry name" value="Znf_CCHC_sf"/>
</dbReference>
<evidence type="ECO:0000259" key="3">
    <source>
        <dbReference type="PROSITE" id="PS50158"/>
    </source>
</evidence>
<protein>
    <submittedName>
        <fullName evidence="4">(northern house mosquito) hypothetical protein</fullName>
    </submittedName>
</protein>
<dbReference type="Gene3D" id="4.10.60.10">
    <property type="entry name" value="Zinc finger, CCHC-type"/>
    <property type="match status" value="1"/>
</dbReference>
<feature type="compositionally biased region" description="Basic residues" evidence="2">
    <location>
        <begin position="376"/>
        <end position="393"/>
    </location>
</feature>
<evidence type="ECO:0000256" key="2">
    <source>
        <dbReference type="SAM" id="MobiDB-lite"/>
    </source>
</evidence>
<reference evidence="4" key="1">
    <citation type="submission" date="2021-05" db="EMBL/GenBank/DDBJ databases">
        <authorList>
            <person name="Alioto T."/>
            <person name="Alioto T."/>
            <person name="Gomez Garrido J."/>
        </authorList>
    </citation>
    <scope>NUCLEOTIDE SEQUENCE</scope>
</reference>
<dbReference type="EMBL" id="HBUE01052988">
    <property type="protein sequence ID" value="CAG6465263.1"/>
    <property type="molecule type" value="Transcribed_RNA"/>
</dbReference>
<feature type="domain" description="CCHC-type" evidence="3">
    <location>
        <begin position="169"/>
        <end position="185"/>
    </location>
</feature>
<evidence type="ECO:0000313" key="4">
    <source>
        <dbReference type="EMBL" id="CAG6465263.1"/>
    </source>
</evidence>
<dbReference type="InterPro" id="IPR001878">
    <property type="entry name" value="Znf_CCHC"/>
</dbReference>
<accession>A0A8D8AXH8</accession>
<dbReference type="PROSITE" id="PS50158">
    <property type="entry name" value="ZF_CCHC"/>
    <property type="match status" value="1"/>
</dbReference>
<keyword evidence="1" id="KW-0863">Zinc-finger</keyword>
<feature type="region of interest" description="Disordered" evidence="2">
    <location>
        <begin position="233"/>
        <end position="393"/>
    </location>
</feature>
<sequence>METRKNTLKLQFVTSAKVPSHLKFMAKGVKIPAADVHSVYKDENDQKFYVKFIDETSYNRFCNTVEDQYWFHYEDGSRTPVQLELASRQFKYVRLFNLPPETEEKEIAAALAKFGKIRQHVREKYPADLGYHVFSGIRGVYMEVEKEIPANLYIAHFRARVYYEGLKNKCFFCKAEGHMKVDCPKLASLRSSAETGGQPSYSSVTANLKIATGSAKETASPLLNMTLIPVPAQRTKTKEQAQQEEAGVVPSTSTVQPPVQANPDLALPQAKPAEGQGEEQKEASPIDAIVANDPSAEQTDAETDDETEKCNDGQGEAGGSASDAMIVDGDQQNANDTKQEEAIDREEWRLQQKQQLKRPIAESLSTDSNAGQGKGLLKKKPRGGKGKRGSKGK</sequence>
<dbReference type="GO" id="GO:0008270">
    <property type="term" value="F:zinc ion binding"/>
    <property type="evidence" value="ECO:0007669"/>
    <property type="project" value="UniProtKB-KW"/>
</dbReference>
<organism evidence="4">
    <name type="scientific">Culex pipiens</name>
    <name type="common">House mosquito</name>
    <dbReference type="NCBI Taxonomy" id="7175"/>
    <lineage>
        <taxon>Eukaryota</taxon>
        <taxon>Metazoa</taxon>
        <taxon>Ecdysozoa</taxon>
        <taxon>Arthropoda</taxon>
        <taxon>Hexapoda</taxon>
        <taxon>Insecta</taxon>
        <taxon>Pterygota</taxon>
        <taxon>Neoptera</taxon>
        <taxon>Endopterygota</taxon>
        <taxon>Diptera</taxon>
        <taxon>Nematocera</taxon>
        <taxon>Culicoidea</taxon>
        <taxon>Culicidae</taxon>
        <taxon>Culicinae</taxon>
        <taxon>Culicini</taxon>
        <taxon>Culex</taxon>
        <taxon>Culex</taxon>
    </lineage>
</organism>
<keyword evidence="1" id="KW-0862">Zinc</keyword>
<dbReference type="SUPFAM" id="SSF57756">
    <property type="entry name" value="Retrovirus zinc finger-like domains"/>
    <property type="match status" value="1"/>
</dbReference>
<dbReference type="AlphaFoldDB" id="A0A8D8AXH8"/>
<dbReference type="Pfam" id="PF00098">
    <property type="entry name" value="zf-CCHC"/>
    <property type="match status" value="1"/>
</dbReference>
<keyword evidence="1" id="KW-0479">Metal-binding</keyword>
<dbReference type="SMART" id="SM00343">
    <property type="entry name" value="ZnF_C2HC"/>
    <property type="match status" value="1"/>
</dbReference>
<proteinExistence type="predicted"/>